<feature type="transmembrane region" description="Helical" evidence="8">
    <location>
        <begin position="358"/>
        <end position="377"/>
    </location>
</feature>
<reference evidence="10 11" key="1">
    <citation type="journal article" date="2024" name="IMA Fungus">
        <title>IMA Genome - F19 : A genome assembly and annotation guide to empower mycologists, including annotated draft genome sequences of Ceratocystis pirilliformis, Diaporthe australafricana, Fusarium ophioides, Paecilomyces lecythidis, and Sporothrix stenoceras.</title>
        <authorList>
            <person name="Aylward J."/>
            <person name="Wilson A.M."/>
            <person name="Visagie C.M."/>
            <person name="Spraker J."/>
            <person name="Barnes I."/>
            <person name="Buitendag C."/>
            <person name="Ceriani C."/>
            <person name="Del Mar Angel L."/>
            <person name="du Plessis D."/>
            <person name="Fuchs T."/>
            <person name="Gasser K."/>
            <person name="Kramer D."/>
            <person name="Li W."/>
            <person name="Munsamy K."/>
            <person name="Piso A."/>
            <person name="Price J.L."/>
            <person name="Sonnekus B."/>
            <person name="Thomas C."/>
            <person name="van der Nest A."/>
            <person name="van Dijk A."/>
            <person name="van Heerden A."/>
            <person name="van Vuuren N."/>
            <person name="Yilmaz N."/>
            <person name="Duong T.A."/>
            <person name="van der Merwe N.A."/>
            <person name="Wingfield M.J."/>
            <person name="Wingfield B.D."/>
        </authorList>
    </citation>
    <scope>NUCLEOTIDE SEQUENCE [LARGE SCALE GENOMIC DNA]</scope>
    <source>
        <strain evidence="10 11">CMW 5346</strain>
    </source>
</reference>
<feature type="transmembrane region" description="Helical" evidence="8">
    <location>
        <begin position="456"/>
        <end position="477"/>
    </location>
</feature>
<evidence type="ECO:0000256" key="2">
    <source>
        <dbReference type="ARBA" id="ARBA00010992"/>
    </source>
</evidence>
<evidence type="ECO:0000256" key="3">
    <source>
        <dbReference type="ARBA" id="ARBA00022448"/>
    </source>
</evidence>
<dbReference type="InterPro" id="IPR005828">
    <property type="entry name" value="MFS_sugar_transport-like"/>
</dbReference>
<comment type="caution">
    <text evidence="10">The sequence shown here is derived from an EMBL/GenBank/DDBJ whole genome shotgun (WGS) entry which is preliminary data.</text>
</comment>
<evidence type="ECO:0000256" key="4">
    <source>
        <dbReference type="ARBA" id="ARBA00022692"/>
    </source>
</evidence>
<dbReference type="Pfam" id="PF00083">
    <property type="entry name" value="Sugar_tr"/>
    <property type="match status" value="1"/>
</dbReference>
<keyword evidence="3 7" id="KW-0813">Transport</keyword>
<dbReference type="InterPro" id="IPR036259">
    <property type="entry name" value="MFS_trans_sf"/>
</dbReference>
<feature type="transmembrane region" description="Helical" evidence="8">
    <location>
        <begin position="296"/>
        <end position="314"/>
    </location>
</feature>
<keyword evidence="4 8" id="KW-0812">Transmembrane</keyword>
<evidence type="ECO:0000256" key="7">
    <source>
        <dbReference type="RuleBase" id="RU003346"/>
    </source>
</evidence>
<dbReference type="InterPro" id="IPR003663">
    <property type="entry name" value="Sugar/inositol_transpt"/>
</dbReference>
<dbReference type="Gene3D" id="1.20.1250.20">
    <property type="entry name" value="MFS general substrate transporter like domains"/>
    <property type="match status" value="1"/>
</dbReference>
<evidence type="ECO:0000259" key="9">
    <source>
        <dbReference type="PROSITE" id="PS50850"/>
    </source>
</evidence>
<feature type="transmembrane region" description="Helical" evidence="8">
    <location>
        <begin position="117"/>
        <end position="135"/>
    </location>
</feature>
<feature type="transmembrane region" description="Helical" evidence="8">
    <location>
        <begin position="426"/>
        <end position="444"/>
    </location>
</feature>
<keyword evidence="5 8" id="KW-1133">Transmembrane helix</keyword>
<evidence type="ECO:0000256" key="8">
    <source>
        <dbReference type="SAM" id="Phobius"/>
    </source>
</evidence>
<dbReference type="NCBIfam" id="TIGR00879">
    <property type="entry name" value="SP"/>
    <property type="match status" value="1"/>
</dbReference>
<dbReference type="SUPFAM" id="SSF103473">
    <property type="entry name" value="MFS general substrate transporter"/>
    <property type="match status" value="1"/>
</dbReference>
<evidence type="ECO:0000256" key="6">
    <source>
        <dbReference type="ARBA" id="ARBA00023136"/>
    </source>
</evidence>
<feature type="transmembrane region" description="Helical" evidence="8">
    <location>
        <begin position="389"/>
        <end position="414"/>
    </location>
</feature>
<feature type="transmembrane region" description="Helical" evidence="8">
    <location>
        <begin position="141"/>
        <end position="163"/>
    </location>
</feature>
<evidence type="ECO:0000256" key="1">
    <source>
        <dbReference type="ARBA" id="ARBA00004141"/>
    </source>
</evidence>
<organism evidence="10 11">
    <name type="scientific">Sporothrix stenoceras</name>
    <dbReference type="NCBI Taxonomy" id="5173"/>
    <lineage>
        <taxon>Eukaryota</taxon>
        <taxon>Fungi</taxon>
        <taxon>Dikarya</taxon>
        <taxon>Ascomycota</taxon>
        <taxon>Pezizomycotina</taxon>
        <taxon>Sordariomycetes</taxon>
        <taxon>Sordariomycetidae</taxon>
        <taxon>Ophiostomatales</taxon>
        <taxon>Ophiostomataceae</taxon>
        <taxon>Sporothrix</taxon>
    </lineage>
</organism>
<evidence type="ECO:0000256" key="5">
    <source>
        <dbReference type="ARBA" id="ARBA00022989"/>
    </source>
</evidence>
<feature type="transmembrane region" description="Helical" evidence="8">
    <location>
        <begin position="175"/>
        <end position="194"/>
    </location>
</feature>
<dbReference type="PANTHER" id="PTHR48022">
    <property type="entry name" value="PLASTIDIC GLUCOSE TRANSPORTER 4"/>
    <property type="match status" value="1"/>
</dbReference>
<dbReference type="PROSITE" id="PS50850">
    <property type="entry name" value="MFS"/>
    <property type="match status" value="1"/>
</dbReference>
<evidence type="ECO:0000313" key="11">
    <source>
        <dbReference type="Proteomes" id="UP001583186"/>
    </source>
</evidence>
<feature type="transmembrane region" description="Helical" evidence="8">
    <location>
        <begin position="334"/>
        <end position="351"/>
    </location>
</feature>
<gene>
    <name evidence="10" type="ORF">Sste5346_006940</name>
</gene>
<dbReference type="InterPro" id="IPR020846">
    <property type="entry name" value="MFS_dom"/>
</dbReference>
<protein>
    <recommendedName>
        <fullName evidence="9">Major facilitator superfamily (MFS) profile domain-containing protein</fullName>
    </recommendedName>
</protein>
<comment type="subcellular location">
    <subcellularLocation>
        <location evidence="1">Membrane</location>
        <topology evidence="1">Multi-pass membrane protein</topology>
    </subcellularLocation>
</comment>
<dbReference type="EMBL" id="JAWCUI010000043">
    <property type="protein sequence ID" value="KAL1892654.1"/>
    <property type="molecule type" value="Genomic_DNA"/>
</dbReference>
<sequence>MTTDEKTGQVQQAKQATLREHALGWRESLRLYPKAIAFSLLFSSAIIMEGYDLSLTGSFYGYTAFQNKFGDQPGPGGVGRVVSADWQTYIQNSGMCGQIVGLFLNGYVTDRFGYKKTMIASQLLMIALIFVPFFAQNIQTILAGATVLGIPWGVFQTLAINYAADVAPVVLRPYLTTYVNMCWVIGQLIASGVLRGLLNRSGDASWRIPYALQWIWPPLIIAGTLFAPESPWWLVRAGRYEEARTVVQKLASPTLADEADDAVALMVETDRLEREVSQGTSYWDCFKGVDLRRTEIVCVSYLAQAWCGTSLMGYSVQFYERGGLDTSHALDFNIGQSAIGLVGVVLSWVLLTRFGRRPIYLTGVFLLLILLVVVGGLGFANPDDKGPSWAIGTLLLVYTLVYDAMVGPLCYAIVAEIPSTRLKVKSVVLARNVSNIAGFLNNSLMPRMLGVNSWNWGAKTALFWAGFCVLILIWAFFRLPEAKDRTYGELDVLFQRGVSARHFSSTAVDQFEFADEDGQPKGHATAGVEEVEAKNV</sequence>
<dbReference type="InterPro" id="IPR050360">
    <property type="entry name" value="MFS_Sugar_Transporters"/>
</dbReference>
<feature type="domain" description="Major facilitator superfamily (MFS) profile" evidence="9">
    <location>
        <begin position="38"/>
        <end position="483"/>
    </location>
</feature>
<accession>A0ABR3YZB1</accession>
<keyword evidence="6 8" id="KW-0472">Membrane</keyword>
<dbReference type="PANTHER" id="PTHR48022:SF5">
    <property type="entry name" value="ALPHA-GLUCOSIDES PERMEASE MPH2-RELATED"/>
    <property type="match status" value="1"/>
</dbReference>
<dbReference type="Proteomes" id="UP001583186">
    <property type="component" value="Unassembled WGS sequence"/>
</dbReference>
<evidence type="ECO:0000313" key="10">
    <source>
        <dbReference type="EMBL" id="KAL1892654.1"/>
    </source>
</evidence>
<feature type="transmembrane region" description="Helical" evidence="8">
    <location>
        <begin position="214"/>
        <end position="235"/>
    </location>
</feature>
<keyword evidence="11" id="KW-1185">Reference proteome</keyword>
<comment type="similarity">
    <text evidence="2 7">Belongs to the major facilitator superfamily. Sugar transporter (TC 2.A.1.1) family.</text>
</comment>
<name>A0ABR3YZB1_9PEZI</name>
<proteinExistence type="inferred from homology"/>